<evidence type="ECO:0000313" key="5">
    <source>
        <dbReference type="Proteomes" id="UP001207654"/>
    </source>
</evidence>
<evidence type="ECO:0000256" key="2">
    <source>
        <dbReference type="ARBA" id="ARBA00022801"/>
    </source>
</evidence>
<dbReference type="SUPFAM" id="SSF52972">
    <property type="entry name" value="ITPase-like"/>
    <property type="match status" value="1"/>
</dbReference>
<dbReference type="Pfam" id="PF01725">
    <property type="entry name" value="Ham1p_like"/>
    <property type="match status" value="1"/>
</dbReference>
<gene>
    <name evidence="4" type="ORF">OV287_19625</name>
</gene>
<keyword evidence="3" id="KW-0546">Nucleotide metabolism</keyword>
<dbReference type="EMBL" id="JAPNKA010000001">
    <property type="protein sequence ID" value="MCY1076692.1"/>
    <property type="molecule type" value="Genomic_DNA"/>
</dbReference>
<dbReference type="InterPro" id="IPR029001">
    <property type="entry name" value="ITPase-like_fam"/>
</dbReference>
<keyword evidence="2" id="KW-0378">Hydrolase</keyword>
<sequence>MAPTWFYNTTNDEKRREFQHLLGSSPQLGYLREKVTEILDMDLEMVIRAKAIAAYRAVRVPVIVEHGALCIEALNGLPGALVKPFWNSLDTRLCEVVPAGHRAAKARSALCYCDGRERHVLLAETEGEIALQARGSGGFHWDPIFIPKGEKRTFGEMTLDEKLSFSPFGKLHTELRKKLGL</sequence>
<accession>A0ABT4A4W4</accession>
<organism evidence="4 5">
    <name type="scientific">Archangium lansingense</name>
    <dbReference type="NCBI Taxonomy" id="2995310"/>
    <lineage>
        <taxon>Bacteria</taxon>
        <taxon>Pseudomonadati</taxon>
        <taxon>Myxococcota</taxon>
        <taxon>Myxococcia</taxon>
        <taxon>Myxococcales</taxon>
        <taxon>Cystobacterineae</taxon>
        <taxon>Archangiaceae</taxon>
        <taxon>Archangium</taxon>
    </lineage>
</organism>
<keyword evidence="5" id="KW-1185">Reference proteome</keyword>
<protein>
    <submittedName>
        <fullName evidence="4">Non-canonical purine NTP pyrophosphatase</fullName>
    </submittedName>
</protein>
<dbReference type="InterPro" id="IPR002637">
    <property type="entry name" value="RdgB/HAM1"/>
</dbReference>
<proteinExistence type="inferred from homology"/>
<dbReference type="Proteomes" id="UP001207654">
    <property type="component" value="Unassembled WGS sequence"/>
</dbReference>
<comment type="similarity">
    <text evidence="1">Belongs to the HAM1 NTPase family.</text>
</comment>
<name>A0ABT4A4W4_9BACT</name>
<reference evidence="4 5" key="1">
    <citation type="submission" date="2022-11" db="EMBL/GenBank/DDBJ databases">
        <title>Minimal conservation of predation-associated metabolite biosynthetic gene clusters underscores biosynthetic potential of Myxococcota including descriptions for ten novel species: Archangium lansinium sp. nov., Myxococcus landrumus sp. nov., Nannocystis bai.</title>
        <authorList>
            <person name="Ahearne A."/>
            <person name="Stevens C."/>
            <person name="Phillips K."/>
        </authorList>
    </citation>
    <scope>NUCLEOTIDE SEQUENCE [LARGE SCALE GENOMIC DNA]</scope>
    <source>
        <strain evidence="4 5">MIWBW</strain>
    </source>
</reference>
<comment type="caution">
    <text evidence="4">The sequence shown here is derived from an EMBL/GenBank/DDBJ whole genome shotgun (WGS) entry which is preliminary data.</text>
</comment>
<evidence type="ECO:0000256" key="1">
    <source>
        <dbReference type="ARBA" id="ARBA00008023"/>
    </source>
</evidence>
<dbReference type="PANTHER" id="PTHR11067">
    <property type="entry name" value="INOSINE TRIPHOSPHATE PYROPHOSPHATASE/HAM1 PROTEIN"/>
    <property type="match status" value="1"/>
</dbReference>
<dbReference type="RefSeq" id="WP_267535567.1">
    <property type="nucleotide sequence ID" value="NZ_JAPNKA010000001.1"/>
</dbReference>
<dbReference type="CDD" id="cd00515">
    <property type="entry name" value="HAM1"/>
    <property type="match status" value="1"/>
</dbReference>
<dbReference type="PANTHER" id="PTHR11067:SF9">
    <property type="entry name" value="INOSINE TRIPHOSPHATE PYROPHOSPHATASE"/>
    <property type="match status" value="1"/>
</dbReference>
<evidence type="ECO:0000313" key="4">
    <source>
        <dbReference type="EMBL" id="MCY1076692.1"/>
    </source>
</evidence>
<evidence type="ECO:0000256" key="3">
    <source>
        <dbReference type="ARBA" id="ARBA00023080"/>
    </source>
</evidence>
<dbReference type="Gene3D" id="3.90.950.10">
    <property type="match status" value="1"/>
</dbReference>